<gene>
    <name evidence="3" type="ORF">BXY64_0520</name>
</gene>
<feature type="compositionally biased region" description="Basic and acidic residues" evidence="1">
    <location>
        <begin position="95"/>
        <end position="110"/>
    </location>
</feature>
<dbReference type="Proteomes" id="UP000284531">
    <property type="component" value="Unassembled WGS sequence"/>
</dbReference>
<accession>A0A419X745</accession>
<dbReference type="AlphaFoldDB" id="A0A419X745"/>
<comment type="caution">
    <text evidence="3">The sequence shown here is derived from an EMBL/GenBank/DDBJ whole genome shotgun (WGS) entry which is preliminary data.</text>
</comment>
<evidence type="ECO:0000256" key="2">
    <source>
        <dbReference type="SAM" id="Phobius"/>
    </source>
</evidence>
<evidence type="ECO:0000313" key="4">
    <source>
        <dbReference type="Proteomes" id="UP000284531"/>
    </source>
</evidence>
<keyword evidence="2" id="KW-0812">Transmembrane</keyword>
<proteinExistence type="predicted"/>
<sequence length="154" mass="17839">MDEGWGNIIYLIILAIVGIFSSIKKNKKKPVPISPPDDGEIAEQSAPQTTKPQNDFESVFEALLGQQRPEPYHEEEEWETEAPIAEQEVVLDSVPEQKDPRESSIEYTEKRQISSLDALKDLYQEEAEEEEEDGEEIDWRQAIIYKEILERKYN</sequence>
<feature type="compositionally biased region" description="Polar residues" evidence="1">
    <location>
        <begin position="45"/>
        <end position="55"/>
    </location>
</feature>
<feature type="region of interest" description="Disordered" evidence="1">
    <location>
        <begin position="27"/>
        <end position="55"/>
    </location>
</feature>
<protein>
    <submittedName>
        <fullName evidence="3">Uncharacterized protein</fullName>
    </submittedName>
</protein>
<dbReference type="EMBL" id="RAPQ01000008">
    <property type="protein sequence ID" value="RKE03515.1"/>
    <property type="molecule type" value="Genomic_DNA"/>
</dbReference>
<feature type="region of interest" description="Disordered" evidence="1">
    <location>
        <begin position="68"/>
        <end position="110"/>
    </location>
</feature>
<keyword evidence="4" id="KW-1185">Reference proteome</keyword>
<reference evidence="3 4" key="1">
    <citation type="submission" date="2018-09" db="EMBL/GenBank/DDBJ databases">
        <title>Genomic Encyclopedia of Archaeal and Bacterial Type Strains, Phase II (KMG-II): from individual species to whole genera.</title>
        <authorList>
            <person name="Goeker M."/>
        </authorList>
    </citation>
    <scope>NUCLEOTIDE SEQUENCE [LARGE SCALE GENOMIC DNA]</scope>
    <source>
        <strain evidence="3 4">DSM 21950</strain>
    </source>
</reference>
<dbReference type="OrthoDB" id="1121548at2"/>
<feature type="transmembrane region" description="Helical" evidence="2">
    <location>
        <begin position="6"/>
        <end position="23"/>
    </location>
</feature>
<keyword evidence="2" id="KW-1133">Transmembrane helix</keyword>
<evidence type="ECO:0000313" key="3">
    <source>
        <dbReference type="EMBL" id="RKE03515.1"/>
    </source>
</evidence>
<dbReference type="RefSeq" id="WP_120238402.1">
    <property type="nucleotide sequence ID" value="NZ_RAPQ01000008.1"/>
</dbReference>
<keyword evidence="2" id="KW-0472">Membrane</keyword>
<organism evidence="3 4">
    <name type="scientific">Marinifilum flexuosum</name>
    <dbReference type="NCBI Taxonomy" id="1117708"/>
    <lineage>
        <taxon>Bacteria</taxon>
        <taxon>Pseudomonadati</taxon>
        <taxon>Bacteroidota</taxon>
        <taxon>Bacteroidia</taxon>
        <taxon>Marinilabiliales</taxon>
        <taxon>Marinifilaceae</taxon>
    </lineage>
</organism>
<evidence type="ECO:0000256" key="1">
    <source>
        <dbReference type="SAM" id="MobiDB-lite"/>
    </source>
</evidence>
<name>A0A419X745_9BACT</name>